<accession>A0A8B6BRH4</accession>
<comment type="caution">
    <text evidence="1">The sequence shown here is derived from an EMBL/GenBank/DDBJ whole genome shotgun (WGS) entry which is preliminary data.</text>
</comment>
<proteinExistence type="predicted"/>
<sequence>MADWSRLLTKEDVLSARLRVIPSKLMPKSSFKVGAGEYDVVTGAEFSRRVNHPENITSVAVLSQWFNLGHRAVDVNGRHHTMKEMTRLIKLVRVEHNKQPHQYSPFTLLTEGDVNRMAVALPKLASIAVDESAIRGSLSQNQEIGPTSTQRLAAFENTRLVLDAAHRELQQSSFNSLTHDGVSIVKAVLDIVKSVLPR</sequence>
<evidence type="ECO:0000313" key="2">
    <source>
        <dbReference type="Proteomes" id="UP000596742"/>
    </source>
</evidence>
<gene>
    <name evidence="1" type="ORF">MGAL_10B066795</name>
</gene>
<organism evidence="1 2">
    <name type="scientific">Mytilus galloprovincialis</name>
    <name type="common">Mediterranean mussel</name>
    <dbReference type="NCBI Taxonomy" id="29158"/>
    <lineage>
        <taxon>Eukaryota</taxon>
        <taxon>Metazoa</taxon>
        <taxon>Spiralia</taxon>
        <taxon>Lophotrochozoa</taxon>
        <taxon>Mollusca</taxon>
        <taxon>Bivalvia</taxon>
        <taxon>Autobranchia</taxon>
        <taxon>Pteriomorphia</taxon>
        <taxon>Mytilida</taxon>
        <taxon>Mytiloidea</taxon>
        <taxon>Mytilidae</taxon>
        <taxon>Mytilinae</taxon>
        <taxon>Mytilus</taxon>
    </lineage>
</organism>
<name>A0A8B6BRH4_MYTGA</name>
<dbReference type="EMBL" id="UYJE01000600">
    <property type="protein sequence ID" value="VDH94518.1"/>
    <property type="molecule type" value="Genomic_DNA"/>
</dbReference>
<dbReference type="OrthoDB" id="10401197at2759"/>
<dbReference type="AlphaFoldDB" id="A0A8B6BRH4"/>
<dbReference type="Proteomes" id="UP000596742">
    <property type="component" value="Unassembled WGS sequence"/>
</dbReference>
<reference evidence="1" key="1">
    <citation type="submission" date="2018-11" db="EMBL/GenBank/DDBJ databases">
        <authorList>
            <person name="Alioto T."/>
            <person name="Alioto T."/>
        </authorList>
    </citation>
    <scope>NUCLEOTIDE SEQUENCE</scope>
</reference>
<protein>
    <submittedName>
        <fullName evidence="1">Uncharacterized protein</fullName>
    </submittedName>
</protein>
<evidence type="ECO:0000313" key="1">
    <source>
        <dbReference type="EMBL" id="VDH94518.1"/>
    </source>
</evidence>
<keyword evidence="2" id="KW-1185">Reference proteome</keyword>